<evidence type="ECO:0000313" key="2">
    <source>
        <dbReference type="Proteomes" id="UP001201549"/>
    </source>
</evidence>
<protein>
    <submittedName>
        <fullName evidence="1">Uncharacterized protein</fullName>
    </submittedName>
</protein>
<reference evidence="2" key="2">
    <citation type="submission" date="2023-07" db="EMBL/GenBank/DDBJ databases">
        <title>Shewanella mangrovi sp. nov., an acetaldehyde- degrading bacterium isolated from mangrove sediment.</title>
        <authorList>
            <person name="Liu Y."/>
        </authorList>
    </citation>
    <scope>NUCLEOTIDE SEQUENCE [LARGE SCALE GENOMIC DNA]</scope>
    <source>
        <strain evidence="2">C32</strain>
    </source>
</reference>
<organism evidence="1 2">
    <name type="scientific">Shewanella electrica</name>
    <dbReference type="NCBI Taxonomy" id="515560"/>
    <lineage>
        <taxon>Bacteria</taxon>
        <taxon>Pseudomonadati</taxon>
        <taxon>Pseudomonadota</taxon>
        <taxon>Gammaproteobacteria</taxon>
        <taxon>Alteromonadales</taxon>
        <taxon>Shewanellaceae</taxon>
        <taxon>Shewanella</taxon>
    </lineage>
</organism>
<sequence>MAYDLHTGISRRQQQSAELLSLSKWDLLAQFYGELVTFKHSAIHNE</sequence>
<accession>A0ABT2FFS7</accession>
<dbReference type="RefSeq" id="WP_238894544.1">
    <property type="nucleotide sequence ID" value="NZ_JAKOGG010000001.1"/>
</dbReference>
<keyword evidence="2" id="KW-1185">Reference proteome</keyword>
<evidence type="ECO:0000313" key="1">
    <source>
        <dbReference type="EMBL" id="MCS4555142.1"/>
    </source>
</evidence>
<gene>
    <name evidence="1" type="ORF">L9G74_01695</name>
</gene>
<proteinExistence type="predicted"/>
<dbReference type="Proteomes" id="UP001201549">
    <property type="component" value="Unassembled WGS sequence"/>
</dbReference>
<dbReference type="EMBL" id="JAKOGG010000001">
    <property type="protein sequence ID" value="MCS4555142.1"/>
    <property type="molecule type" value="Genomic_DNA"/>
</dbReference>
<name>A0ABT2FFS7_9GAMM</name>
<comment type="caution">
    <text evidence="1">The sequence shown here is derived from an EMBL/GenBank/DDBJ whole genome shotgun (WGS) entry which is preliminary data.</text>
</comment>
<reference evidence="1 2" key="1">
    <citation type="submission" date="2022-02" db="EMBL/GenBank/DDBJ databases">
        <authorList>
            <person name="Zhuang L."/>
        </authorList>
    </citation>
    <scope>NUCLEOTIDE SEQUENCE [LARGE SCALE GENOMIC DNA]</scope>
    <source>
        <strain evidence="1 2">C32</strain>
    </source>
</reference>